<evidence type="ECO:0000256" key="1">
    <source>
        <dbReference type="SAM" id="Phobius"/>
    </source>
</evidence>
<evidence type="ECO:0008006" key="5">
    <source>
        <dbReference type="Google" id="ProtNLM"/>
    </source>
</evidence>
<evidence type="ECO:0000313" key="2">
    <source>
        <dbReference type="EMBL" id="EDS26805.1"/>
    </source>
</evidence>
<evidence type="ECO:0000313" key="4">
    <source>
        <dbReference type="Proteomes" id="UP000002320"/>
    </source>
</evidence>
<feature type="transmembrane region" description="Helical" evidence="1">
    <location>
        <begin position="84"/>
        <end position="104"/>
    </location>
</feature>
<keyword evidence="4" id="KW-1185">Reference proteome</keyword>
<keyword evidence="1" id="KW-1133">Transmembrane helix</keyword>
<reference evidence="2" key="1">
    <citation type="submission" date="2007-03" db="EMBL/GenBank/DDBJ databases">
        <title>Annotation of Culex pipiens quinquefasciatus.</title>
        <authorList>
            <consortium name="The Broad Institute Genome Sequencing Platform"/>
            <person name="Atkinson P.W."/>
            <person name="Hemingway J."/>
            <person name="Christensen B.M."/>
            <person name="Higgs S."/>
            <person name="Kodira C."/>
            <person name="Hannick L."/>
            <person name="Megy K."/>
            <person name="O'Leary S."/>
            <person name="Pearson M."/>
            <person name="Haas B.J."/>
            <person name="Mauceli E."/>
            <person name="Wortman J.R."/>
            <person name="Lee N.H."/>
            <person name="Guigo R."/>
            <person name="Stanke M."/>
            <person name="Alvarado L."/>
            <person name="Amedeo P."/>
            <person name="Antoine C.H."/>
            <person name="Arensburger P."/>
            <person name="Bidwell S.L."/>
            <person name="Crawford M."/>
            <person name="Camaro F."/>
            <person name="Devon K."/>
            <person name="Engels R."/>
            <person name="Hammond M."/>
            <person name="Howarth C."/>
            <person name="Koehrsen M."/>
            <person name="Lawson D."/>
            <person name="Montgomery P."/>
            <person name="Nene V."/>
            <person name="Nusbaum C."/>
            <person name="Puiu D."/>
            <person name="Romero-Severson J."/>
            <person name="Severson D.W."/>
            <person name="Shumway M."/>
            <person name="Sisk P."/>
            <person name="Stolte C."/>
            <person name="Zeng Q."/>
            <person name="Eisenstadt E."/>
            <person name="Fraser-Liggett C."/>
            <person name="Strausberg R."/>
            <person name="Galagan J."/>
            <person name="Birren B."/>
            <person name="Collins F.H."/>
        </authorList>
    </citation>
    <scope>NUCLEOTIDE SEQUENCE [LARGE SCALE GENOMIC DNA]</scope>
    <source>
        <strain evidence="2">JHB</strain>
    </source>
</reference>
<dbReference type="HOGENOM" id="CLU_1278736_0_0_1"/>
<dbReference type="OMA" id="QASEMIC"/>
<feature type="transmembrane region" description="Helical" evidence="1">
    <location>
        <begin position="42"/>
        <end position="64"/>
    </location>
</feature>
<feature type="transmembrane region" description="Helical" evidence="1">
    <location>
        <begin position="142"/>
        <end position="164"/>
    </location>
</feature>
<dbReference type="KEGG" id="cqu:CpipJ_CPIJ018134"/>
<dbReference type="Proteomes" id="UP000002320">
    <property type="component" value="Unassembled WGS sequence"/>
</dbReference>
<keyword evidence="1" id="KW-0472">Membrane</keyword>
<dbReference type="AlphaFoldDB" id="B0XFG7"/>
<sequence length="216" mass="24470">MSSRRDGSVMQVYARVTLVLKCHGLYPLVTDPGRSFRTRYRALNCCGVLFGVAFYGYLLLNYSLDMEAVRMNTQSVIVQRMLDAFHVVRYVTAIAVPATAMLTLEKSFRMLQLLEECSTEIVQLLHGVSKRFPFGVLSSSRFFVALQVASVACPVFCGMLAMSVVDALDKTRAKPGLYFRITRFLYFCGYVQLWLQPTIMLLLLLTRFGAVNKLMR</sequence>
<dbReference type="EMBL" id="DS232924">
    <property type="protein sequence ID" value="EDS26805.1"/>
    <property type="molecule type" value="Genomic_DNA"/>
</dbReference>
<dbReference type="VEuPathDB" id="VectorBase:CPIJ018134"/>
<gene>
    <name evidence="3" type="primary">6052060</name>
    <name evidence="2" type="ORF">CpipJ_CPIJ018134</name>
</gene>
<protein>
    <recommendedName>
        <fullName evidence="5">Gustatory receptor</fullName>
    </recommendedName>
</protein>
<dbReference type="EnsemblMetazoa" id="CPIJ018134-RA">
    <property type="protein sequence ID" value="CPIJ018134-PA"/>
    <property type="gene ID" value="CPIJ018134"/>
</dbReference>
<name>B0XFG7_CULQU</name>
<organism>
    <name type="scientific">Culex quinquefasciatus</name>
    <name type="common">Southern house mosquito</name>
    <name type="synonym">Culex pungens</name>
    <dbReference type="NCBI Taxonomy" id="7176"/>
    <lineage>
        <taxon>Eukaryota</taxon>
        <taxon>Metazoa</taxon>
        <taxon>Ecdysozoa</taxon>
        <taxon>Arthropoda</taxon>
        <taxon>Hexapoda</taxon>
        <taxon>Insecta</taxon>
        <taxon>Pterygota</taxon>
        <taxon>Neoptera</taxon>
        <taxon>Endopterygota</taxon>
        <taxon>Diptera</taxon>
        <taxon>Nematocera</taxon>
        <taxon>Culicoidea</taxon>
        <taxon>Culicidae</taxon>
        <taxon>Culicinae</taxon>
        <taxon>Culicini</taxon>
        <taxon>Culex</taxon>
        <taxon>Culex</taxon>
    </lineage>
</organism>
<accession>B0XFG7</accession>
<proteinExistence type="predicted"/>
<reference evidence="3" key="2">
    <citation type="submission" date="2021-02" db="UniProtKB">
        <authorList>
            <consortium name="EnsemblMetazoa"/>
        </authorList>
    </citation>
    <scope>IDENTIFICATION</scope>
    <source>
        <strain evidence="3">JHB</strain>
    </source>
</reference>
<dbReference type="InParanoid" id="B0XFG7"/>
<feature type="transmembrane region" description="Helical" evidence="1">
    <location>
        <begin position="184"/>
        <end position="206"/>
    </location>
</feature>
<evidence type="ECO:0000313" key="3">
    <source>
        <dbReference type="EnsemblMetazoa" id="CPIJ018134-PA"/>
    </source>
</evidence>
<keyword evidence="1" id="KW-0812">Transmembrane</keyword>